<dbReference type="AlphaFoldDB" id="A0A7V8NL89"/>
<gene>
    <name evidence="1" type="ORF">HRJ53_00170</name>
</gene>
<comment type="caution">
    <text evidence="1">The sequence shown here is derived from an EMBL/GenBank/DDBJ whole genome shotgun (WGS) entry which is preliminary data.</text>
</comment>
<evidence type="ECO:0000313" key="2">
    <source>
        <dbReference type="Proteomes" id="UP000567293"/>
    </source>
</evidence>
<protein>
    <submittedName>
        <fullName evidence="1">Uncharacterized protein</fullName>
    </submittedName>
</protein>
<accession>A0A7V8NL89</accession>
<evidence type="ECO:0000313" key="1">
    <source>
        <dbReference type="EMBL" id="MBA0083388.1"/>
    </source>
</evidence>
<proteinExistence type="predicted"/>
<dbReference type="Proteomes" id="UP000567293">
    <property type="component" value="Unassembled WGS sequence"/>
</dbReference>
<organism evidence="1 2">
    <name type="scientific">Candidatus Acidiferrum panamense</name>
    <dbReference type="NCBI Taxonomy" id="2741543"/>
    <lineage>
        <taxon>Bacteria</taxon>
        <taxon>Pseudomonadati</taxon>
        <taxon>Acidobacteriota</taxon>
        <taxon>Terriglobia</taxon>
        <taxon>Candidatus Acidiferrales</taxon>
        <taxon>Candidatus Acidiferrum</taxon>
    </lineage>
</organism>
<reference evidence="1" key="1">
    <citation type="submission" date="2020-06" db="EMBL/GenBank/DDBJ databases">
        <title>Legume-microbial interactions unlock mineral nutrients during tropical forest succession.</title>
        <authorList>
            <person name="Epihov D.Z."/>
        </authorList>
    </citation>
    <scope>NUCLEOTIDE SEQUENCE [LARGE SCALE GENOMIC DNA]</scope>
    <source>
        <strain evidence="1">Pan2503</strain>
    </source>
</reference>
<name>A0A7V8NL89_9BACT</name>
<keyword evidence="2" id="KW-1185">Reference proteome</keyword>
<feature type="non-terminal residue" evidence="1">
    <location>
        <position position="128"/>
    </location>
</feature>
<sequence>MVPKAMFGRVRFFMFGGALLLLGAQVRPDTIVLKNGRRITALSAIEEGDKVRYLTSAGELSLPKSIVDHIEKGAFAATPGSPGAATANLTITPPEIRPAGGGIEEVERAAVHDGSIDRGYIARLEGEA</sequence>
<dbReference type="EMBL" id="JACDQQ010000018">
    <property type="protein sequence ID" value="MBA0083388.1"/>
    <property type="molecule type" value="Genomic_DNA"/>
</dbReference>